<dbReference type="AlphaFoldDB" id="A0A381N798"/>
<dbReference type="GO" id="GO:0050660">
    <property type="term" value="F:flavin adenine dinucleotide binding"/>
    <property type="evidence" value="ECO:0007669"/>
    <property type="project" value="TreeGrafter"/>
</dbReference>
<evidence type="ECO:0000259" key="14">
    <source>
        <dbReference type="Pfam" id="PF07992"/>
    </source>
</evidence>
<dbReference type="PIRSF" id="PIRSF000350">
    <property type="entry name" value="Mercury_reductase_MerA"/>
    <property type="match status" value="1"/>
</dbReference>
<evidence type="ECO:0000256" key="1">
    <source>
        <dbReference type="ARBA" id="ARBA00001974"/>
    </source>
</evidence>
<comment type="function">
    <text evidence="2">Conversion of NADPH, generated by peripheral catabolic pathways, to NADH, which can enter the respiratory chain for energy generation.</text>
</comment>
<dbReference type="InterPro" id="IPR036188">
    <property type="entry name" value="FAD/NAD-bd_sf"/>
</dbReference>
<dbReference type="GO" id="GO:0003957">
    <property type="term" value="F:NAD(P)+ transhydrogenase (Si-specific) activity"/>
    <property type="evidence" value="ECO:0007669"/>
    <property type="project" value="UniProtKB-EC"/>
</dbReference>
<dbReference type="PANTHER" id="PTHR22912:SF93">
    <property type="entry name" value="SOLUBLE PYRIDINE NUCLEOTIDE TRANSHYDROGENASE"/>
    <property type="match status" value="1"/>
</dbReference>
<dbReference type="Pfam" id="PF02852">
    <property type="entry name" value="Pyr_redox_dim"/>
    <property type="match status" value="1"/>
</dbReference>
<proteinExistence type="inferred from homology"/>
<evidence type="ECO:0000256" key="5">
    <source>
        <dbReference type="ARBA" id="ARBA00012772"/>
    </source>
</evidence>
<organism evidence="15">
    <name type="scientific">marine metagenome</name>
    <dbReference type="NCBI Taxonomy" id="408172"/>
    <lineage>
        <taxon>unclassified sequences</taxon>
        <taxon>metagenomes</taxon>
        <taxon>ecological metagenomes</taxon>
    </lineage>
</organism>
<evidence type="ECO:0000256" key="6">
    <source>
        <dbReference type="ARBA" id="ARBA00022490"/>
    </source>
</evidence>
<evidence type="ECO:0000256" key="11">
    <source>
        <dbReference type="ARBA" id="ARBA00023027"/>
    </source>
</evidence>
<accession>A0A381N798</accession>
<comment type="similarity">
    <text evidence="4">Belongs to the class-I pyridine nucleotide-disulfide oxidoreductase family.</text>
</comment>
<keyword evidence="10" id="KW-0560">Oxidoreductase</keyword>
<gene>
    <name evidence="15" type="ORF">METZ01_LOCUS3360</name>
</gene>
<dbReference type="InterPro" id="IPR004099">
    <property type="entry name" value="Pyr_nucl-diS_OxRdtase_dimer"/>
</dbReference>
<evidence type="ECO:0000256" key="4">
    <source>
        <dbReference type="ARBA" id="ARBA00007532"/>
    </source>
</evidence>
<sequence length="469" mass="51837">MQDIRHYDIIVIGSGPAGEKSATQASKLKKQVALIEKSPRLGGASLHTGTIPSKSLRETVLHLSLLRQQTHGIDITFKENLTTQELMYRKEMVIQDQENSLQRNFEKNHITVINGTPLFQSASMLEITPADGSEKFEITADYTIIATGSSPHRPKWAPFDYESVFDSDTILDIKHLPKKVTIIGAGVIGCEYASIFSKLGIRVNLIARNRNVLPFVDRQIAENLMYQMRSQRITLRLGESVEGIEKISADEVHVKLESQKVLPCSTVLVATGRFANSSGLNLDKVGVELGNNGVIKTNANFQTAQPNIYAVGDVIGFPSLASTSKAQARIAVLHAFDQLESEKMPSDLPLGIWTMPAVSMVGKTEEELTDACIPYEIGVAHFKEISRAHIMGEEEGILKLLFDPENLKILGVHIIGPHASELIHLGHSVMYFEGTIKYFMNTVFNSPTLDEAYRVAAFNGMNRLDHESL</sequence>
<dbReference type="GO" id="GO:0005829">
    <property type="term" value="C:cytosol"/>
    <property type="evidence" value="ECO:0007669"/>
    <property type="project" value="TreeGrafter"/>
</dbReference>
<dbReference type="EC" id="1.6.1.1" evidence="5"/>
<keyword evidence="11" id="KW-0520">NAD</keyword>
<dbReference type="NCBIfam" id="NF003585">
    <property type="entry name" value="PRK05249.1"/>
    <property type="match status" value="1"/>
</dbReference>
<dbReference type="GO" id="GO:0006103">
    <property type="term" value="P:2-oxoglutarate metabolic process"/>
    <property type="evidence" value="ECO:0007669"/>
    <property type="project" value="TreeGrafter"/>
</dbReference>
<evidence type="ECO:0000313" key="15">
    <source>
        <dbReference type="EMBL" id="SUZ50506.1"/>
    </source>
</evidence>
<comment type="cofactor">
    <cofactor evidence="1">
        <name>FAD</name>
        <dbReference type="ChEBI" id="CHEBI:57692"/>
    </cofactor>
</comment>
<dbReference type="InterPro" id="IPR001100">
    <property type="entry name" value="Pyr_nuc-diS_OxRdtase"/>
</dbReference>
<evidence type="ECO:0000256" key="12">
    <source>
        <dbReference type="ARBA" id="ARBA00031183"/>
    </source>
</evidence>
<dbReference type="PRINTS" id="PR00368">
    <property type="entry name" value="FADPNR"/>
</dbReference>
<evidence type="ECO:0000256" key="3">
    <source>
        <dbReference type="ARBA" id="ARBA00004496"/>
    </source>
</evidence>
<keyword evidence="6" id="KW-0963">Cytoplasm</keyword>
<evidence type="ECO:0000256" key="2">
    <source>
        <dbReference type="ARBA" id="ARBA00002842"/>
    </source>
</evidence>
<dbReference type="EMBL" id="UINC01000174">
    <property type="protein sequence ID" value="SUZ50506.1"/>
    <property type="molecule type" value="Genomic_DNA"/>
</dbReference>
<evidence type="ECO:0000256" key="10">
    <source>
        <dbReference type="ARBA" id="ARBA00023002"/>
    </source>
</evidence>
<evidence type="ECO:0000256" key="7">
    <source>
        <dbReference type="ARBA" id="ARBA00022630"/>
    </source>
</evidence>
<evidence type="ECO:0000256" key="9">
    <source>
        <dbReference type="ARBA" id="ARBA00022857"/>
    </source>
</evidence>
<evidence type="ECO:0000259" key="13">
    <source>
        <dbReference type="Pfam" id="PF02852"/>
    </source>
</evidence>
<dbReference type="Pfam" id="PF07992">
    <property type="entry name" value="Pyr_redox_2"/>
    <property type="match status" value="1"/>
</dbReference>
<reference evidence="15" key="1">
    <citation type="submission" date="2018-05" db="EMBL/GenBank/DDBJ databases">
        <authorList>
            <person name="Lanie J.A."/>
            <person name="Ng W.-L."/>
            <person name="Kazmierczak K.M."/>
            <person name="Andrzejewski T.M."/>
            <person name="Davidsen T.M."/>
            <person name="Wayne K.J."/>
            <person name="Tettelin H."/>
            <person name="Glass J.I."/>
            <person name="Rusch D."/>
            <person name="Podicherti R."/>
            <person name="Tsui H.-C.T."/>
            <person name="Winkler M.E."/>
        </authorList>
    </citation>
    <scope>NUCLEOTIDE SEQUENCE</scope>
</reference>
<dbReference type="SUPFAM" id="SSF55424">
    <property type="entry name" value="FAD/NAD-linked reductases, dimerisation (C-terminal) domain"/>
    <property type="match status" value="1"/>
</dbReference>
<dbReference type="FunFam" id="3.30.390.30:FF:000001">
    <property type="entry name" value="Dihydrolipoyl dehydrogenase"/>
    <property type="match status" value="1"/>
</dbReference>
<feature type="domain" description="FAD/NAD(P)-binding" evidence="14">
    <location>
        <begin position="7"/>
        <end position="328"/>
    </location>
</feature>
<protein>
    <recommendedName>
        <fullName evidence="5">NAD(P)(+) transhydrogenase (Si-specific)</fullName>
        <ecNumber evidence="5">1.6.1.1</ecNumber>
    </recommendedName>
    <alternativeName>
        <fullName evidence="12">NAD(P)(+) transhydrogenase [B-specific]</fullName>
    </alternativeName>
</protein>
<dbReference type="InterPro" id="IPR023753">
    <property type="entry name" value="FAD/NAD-binding_dom"/>
</dbReference>
<dbReference type="PRINTS" id="PR00411">
    <property type="entry name" value="PNDRDTASEI"/>
</dbReference>
<dbReference type="GO" id="GO:0004148">
    <property type="term" value="F:dihydrolipoyl dehydrogenase (NADH) activity"/>
    <property type="evidence" value="ECO:0007669"/>
    <property type="project" value="TreeGrafter"/>
</dbReference>
<dbReference type="InterPro" id="IPR016156">
    <property type="entry name" value="FAD/NAD-linked_Rdtase_dimer_sf"/>
</dbReference>
<keyword evidence="8" id="KW-0274">FAD</keyword>
<keyword evidence="9" id="KW-0521">NADP</keyword>
<dbReference type="PANTHER" id="PTHR22912">
    <property type="entry name" value="DISULFIDE OXIDOREDUCTASE"/>
    <property type="match status" value="1"/>
</dbReference>
<dbReference type="Gene3D" id="3.30.390.30">
    <property type="match status" value="1"/>
</dbReference>
<feature type="domain" description="Pyridine nucleotide-disulphide oxidoreductase dimerisation" evidence="13">
    <location>
        <begin position="349"/>
        <end position="456"/>
    </location>
</feature>
<comment type="subcellular location">
    <subcellularLocation>
        <location evidence="3">Cytoplasm</location>
    </subcellularLocation>
</comment>
<dbReference type="InterPro" id="IPR050151">
    <property type="entry name" value="Class-I_Pyr_Nuc-Dis_Oxidored"/>
</dbReference>
<name>A0A381N798_9ZZZZ</name>
<dbReference type="SUPFAM" id="SSF51905">
    <property type="entry name" value="FAD/NAD(P)-binding domain"/>
    <property type="match status" value="1"/>
</dbReference>
<keyword evidence="7" id="KW-0285">Flavoprotein</keyword>
<dbReference type="Gene3D" id="3.50.50.60">
    <property type="entry name" value="FAD/NAD(P)-binding domain"/>
    <property type="match status" value="2"/>
</dbReference>
<evidence type="ECO:0000256" key="8">
    <source>
        <dbReference type="ARBA" id="ARBA00022827"/>
    </source>
</evidence>